<keyword evidence="2 5" id="KW-0863">Zinc-finger</keyword>
<dbReference type="EMBL" id="JASPKY010000217">
    <property type="protein sequence ID" value="KAK9719649.1"/>
    <property type="molecule type" value="Genomic_DNA"/>
</dbReference>
<keyword evidence="8" id="KW-1185">Reference proteome</keyword>
<accession>A0AAW1KJU8</accession>
<evidence type="ECO:0000256" key="5">
    <source>
        <dbReference type="PROSITE-ProRule" id="PRU00309"/>
    </source>
</evidence>
<reference evidence="7" key="1">
    <citation type="submission" date="2023-05" db="EMBL/GenBank/DDBJ databases">
        <authorList>
            <person name="Nardi F."/>
            <person name="Carapelli A."/>
            <person name="Cucini C."/>
        </authorList>
    </citation>
    <scope>NUCLEOTIDE SEQUENCE</scope>
    <source>
        <strain evidence="7">DMR45628</strain>
        <tissue evidence="7">Testes</tissue>
    </source>
</reference>
<evidence type="ECO:0000256" key="3">
    <source>
        <dbReference type="ARBA" id="ARBA00022833"/>
    </source>
</evidence>
<dbReference type="Gene3D" id="3.30.420.10">
    <property type="entry name" value="Ribonuclease H-like superfamily/Ribonuclease H"/>
    <property type="match status" value="1"/>
</dbReference>
<name>A0AAW1KJU8_POPJA</name>
<dbReference type="EMBL" id="JASPKY010000217">
    <property type="protein sequence ID" value="KAK9719648.1"/>
    <property type="molecule type" value="Genomic_DNA"/>
</dbReference>
<dbReference type="GO" id="GO:0008270">
    <property type="term" value="F:zinc ion binding"/>
    <property type="evidence" value="ECO:0007669"/>
    <property type="project" value="UniProtKB-KW"/>
</dbReference>
<dbReference type="GO" id="GO:0003677">
    <property type="term" value="F:DNA binding"/>
    <property type="evidence" value="ECO:0007669"/>
    <property type="project" value="UniProtKB-UniRule"/>
</dbReference>
<keyword evidence="1" id="KW-0479">Metal-binding</keyword>
<dbReference type="InterPro" id="IPR006612">
    <property type="entry name" value="THAP_Znf"/>
</dbReference>
<dbReference type="InterPro" id="IPR036397">
    <property type="entry name" value="RNaseH_sf"/>
</dbReference>
<evidence type="ECO:0000259" key="6">
    <source>
        <dbReference type="PROSITE" id="PS50950"/>
    </source>
</evidence>
<evidence type="ECO:0000313" key="8">
    <source>
        <dbReference type="Proteomes" id="UP001458880"/>
    </source>
</evidence>
<keyword evidence="4 5" id="KW-0238">DNA-binding</keyword>
<evidence type="ECO:0000313" key="7">
    <source>
        <dbReference type="EMBL" id="KAK9719648.1"/>
    </source>
</evidence>
<dbReference type="PANTHER" id="PTHR33939:SF1">
    <property type="entry name" value="DUF4371 DOMAIN-CONTAINING PROTEIN"/>
    <property type="match status" value="1"/>
</dbReference>
<gene>
    <name evidence="7" type="ORF">QE152_g22504</name>
</gene>
<evidence type="ECO:0000256" key="1">
    <source>
        <dbReference type="ARBA" id="ARBA00022723"/>
    </source>
</evidence>
<dbReference type="Pfam" id="PF05485">
    <property type="entry name" value="THAP"/>
    <property type="match status" value="1"/>
</dbReference>
<organism evidence="7 8">
    <name type="scientific">Popillia japonica</name>
    <name type="common">Japanese beetle</name>
    <dbReference type="NCBI Taxonomy" id="7064"/>
    <lineage>
        <taxon>Eukaryota</taxon>
        <taxon>Metazoa</taxon>
        <taxon>Ecdysozoa</taxon>
        <taxon>Arthropoda</taxon>
        <taxon>Hexapoda</taxon>
        <taxon>Insecta</taxon>
        <taxon>Pterygota</taxon>
        <taxon>Neoptera</taxon>
        <taxon>Endopterygota</taxon>
        <taxon>Coleoptera</taxon>
        <taxon>Polyphaga</taxon>
        <taxon>Scarabaeiformia</taxon>
        <taxon>Scarabaeidae</taxon>
        <taxon>Rutelinae</taxon>
        <taxon>Popillia</taxon>
    </lineage>
</organism>
<sequence length="313" mass="35948">MDFGRCKRPCIVENCNSECPRRYKFPTYNDNIKKIWMDRIDNNSIRNFSNEKLHSRVFVCGGHFMSVCKGRKFLSRNALPTINIPGFHEVPTIENSFYSNADCHSQKIELPLEKNSIAESSVIESDTFKRITATCSTNTENQQIPSTGFNKEMKVKFSFSGRTIIYTDESLVNIGHSATKTWTDTTIKSSRQAFCEGLTTGLKSPSSFGPRFALVHAERIQPMHITKWMEKKVEQIPTTVWKKDQIIEWLALKQSPVEDGMLKRDLLFTVSQVKSQYEKYKLDLIAIANDCEIPRLPPYHCDLNPVEMVWAQS</sequence>
<protein>
    <submittedName>
        <fullName evidence="7">THAP domain</fullName>
    </submittedName>
</protein>
<comment type="caution">
    <text evidence="7">The sequence shown here is derived from an EMBL/GenBank/DDBJ whole genome shotgun (WGS) entry which is preliminary data.</text>
</comment>
<dbReference type="PANTHER" id="PTHR33939">
    <property type="entry name" value="PROTEIN CBG22215"/>
    <property type="match status" value="1"/>
</dbReference>
<reference evidence="7 8" key="2">
    <citation type="journal article" date="2024" name="BMC Genomics">
        <title>De novo assembly and annotation of Popillia japonica's genome with initial clues to its potential as an invasive pest.</title>
        <authorList>
            <person name="Cucini C."/>
            <person name="Boschi S."/>
            <person name="Funari R."/>
            <person name="Cardaioli E."/>
            <person name="Iannotti N."/>
            <person name="Marturano G."/>
            <person name="Paoli F."/>
            <person name="Bruttini M."/>
            <person name="Carapelli A."/>
            <person name="Frati F."/>
            <person name="Nardi F."/>
        </authorList>
    </citation>
    <scope>NUCLEOTIDE SEQUENCE [LARGE SCALE GENOMIC DNA]</scope>
    <source>
        <strain evidence="7">DMR45628</strain>
    </source>
</reference>
<evidence type="ECO:0000256" key="2">
    <source>
        <dbReference type="ARBA" id="ARBA00022771"/>
    </source>
</evidence>
<dbReference type="SUPFAM" id="SSF57716">
    <property type="entry name" value="Glucocorticoid receptor-like (DNA-binding domain)"/>
    <property type="match status" value="1"/>
</dbReference>
<dbReference type="AlphaFoldDB" id="A0AAW1KJU8"/>
<keyword evidence="3" id="KW-0862">Zinc</keyword>
<dbReference type="Proteomes" id="UP001458880">
    <property type="component" value="Unassembled WGS sequence"/>
</dbReference>
<evidence type="ECO:0000256" key="4">
    <source>
        <dbReference type="ARBA" id="ARBA00023125"/>
    </source>
</evidence>
<proteinExistence type="predicted"/>
<feature type="domain" description="THAP-type" evidence="6">
    <location>
        <begin position="1"/>
        <end position="83"/>
    </location>
</feature>
<dbReference type="PROSITE" id="PS50950">
    <property type="entry name" value="ZF_THAP"/>
    <property type="match status" value="1"/>
</dbReference>
<dbReference type="SMART" id="SM00980">
    <property type="entry name" value="THAP"/>
    <property type="match status" value="1"/>
</dbReference>